<keyword evidence="3" id="KW-1185">Reference proteome</keyword>
<sequence length="289" mass="31770">MCNILNPIAPSHRLTLTGAYQDAGVAQMDEYPLHKLLVKAMRPNGWHEMDTYFKPTLADNAPRKIMLRVLANETRVYEHYPGLYALNDGYMALYAFINRLLKASQQSKAEWLTSWPVAHASAPLDENVAFVLPKAIRRGPDEAALDNEDDNLAYIQDAHDDNGLADLLDAPPPQDVANQSVAAPIPEPPPQGMLQQILAAVNGARADVNTRTRILRPAINRMEAATDMLEEGATSLAAAKRTCQEAEGTIVEAAARVASLRGDEDDGVRAPTRSERRMCQTPRSIHVDD</sequence>
<feature type="region of interest" description="Disordered" evidence="1">
    <location>
        <begin position="260"/>
        <end position="289"/>
    </location>
</feature>
<protein>
    <submittedName>
        <fullName evidence="2">Uncharacterized protein</fullName>
    </submittedName>
</protein>
<dbReference type="Proteomes" id="UP000326924">
    <property type="component" value="Unassembled WGS sequence"/>
</dbReference>
<dbReference type="AlphaFoldDB" id="A0A5J5FA88"/>
<dbReference type="InParanoid" id="A0A5J5FA88"/>
<evidence type="ECO:0000313" key="2">
    <source>
        <dbReference type="EMBL" id="KAA8913958.1"/>
    </source>
</evidence>
<evidence type="ECO:0000313" key="3">
    <source>
        <dbReference type="Proteomes" id="UP000326924"/>
    </source>
</evidence>
<name>A0A5J5FA88_9PEZI</name>
<gene>
    <name evidence="2" type="ORF">FN846DRAFT_1018493</name>
</gene>
<organism evidence="2 3">
    <name type="scientific">Sphaerosporella brunnea</name>
    <dbReference type="NCBI Taxonomy" id="1250544"/>
    <lineage>
        <taxon>Eukaryota</taxon>
        <taxon>Fungi</taxon>
        <taxon>Dikarya</taxon>
        <taxon>Ascomycota</taxon>
        <taxon>Pezizomycotina</taxon>
        <taxon>Pezizomycetes</taxon>
        <taxon>Pezizales</taxon>
        <taxon>Pyronemataceae</taxon>
        <taxon>Sphaerosporella</taxon>
    </lineage>
</organism>
<comment type="caution">
    <text evidence="2">The sequence shown here is derived from an EMBL/GenBank/DDBJ whole genome shotgun (WGS) entry which is preliminary data.</text>
</comment>
<reference evidence="2 3" key="1">
    <citation type="submission" date="2019-09" db="EMBL/GenBank/DDBJ databases">
        <title>Draft genome of the ectomycorrhizal ascomycete Sphaerosporella brunnea.</title>
        <authorList>
            <consortium name="DOE Joint Genome Institute"/>
            <person name="Benucci G.M."/>
            <person name="Marozzi G."/>
            <person name="Antonielli L."/>
            <person name="Sanchez S."/>
            <person name="Marco P."/>
            <person name="Wang X."/>
            <person name="Falini L.B."/>
            <person name="Barry K."/>
            <person name="Haridas S."/>
            <person name="Lipzen A."/>
            <person name="Labutti K."/>
            <person name="Grigoriev I.V."/>
            <person name="Murat C."/>
            <person name="Martin F."/>
            <person name="Albertini E."/>
            <person name="Donnini D."/>
            <person name="Bonito G."/>
        </authorList>
    </citation>
    <scope>NUCLEOTIDE SEQUENCE [LARGE SCALE GENOMIC DNA]</scope>
    <source>
        <strain evidence="2 3">Sb_GMNB300</strain>
    </source>
</reference>
<proteinExistence type="predicted"/>
<dbReference type="EMBL" id="VXIS01000010">
    <property type="protein sequence ID" value="KAA8913958.1"/>
    <property type="molecule type" value="Genomic_DNA"/>
</dbReference>
<accession>A0A5J5FA88</accession>
<evidence type="ECO:0000256" key="1">
    <source>
        <dbReference type="SAM" id="MobiDB-lite"/>
    </source>
</evidence>